<reference evidence="3 4" key="1">
    <citation type="submission" date="2018-05" db="EMBL/GenBank/DDBJ databases">
        <title>Genomic Encyclopedia of Type Strains, Phase IV (KMG-IV): sequencing the most valuable type-strain genomes for metagenomic binning, comparative biology and taxonomic classification.</title>
        <authorList>
            <person name="Goeker M."/>
        </authorList>
    </citation>
    <scope>NUCLEOTIDE SEQUENCE [LARGE SCALE GENOMIC DNA]</scope>
    <source>
        <strain evidence="3 4">DSM 24906</strain>
    </source>
</reference>
<keyword evidence="4" id="KW-1185">Reference proteome</keyword>
<accession>A0AA45C7F5</accession>
<evidence type="ECO:0000259" key="2">
    <source>
        <dbReference type="Pfam" id="PF03787"/>
    </source>
</evidence>
<dbReference type="RefSeq" id="WP_109604582.1">
    <property type="nucleotide sequence ID" value="NZ_QGGI01000006.1"/>
</dbReference>
<evidence type="ECO:0000313" key="4">
    <source>
        <dbReference type="Proteomes" id="UP000245921"/>
    </source>
</evidence>
<name>A0AA45C7F5_9BACT</name>
<dbReference type="PANTHER" id="PTHR39965:SF1">
    <property type="entry name" value="CRISPR SYSTEM CMR SUBUNIT CMR6"/>
    <property type="match status" value="1"/>
</dbReference>
<protein>
    <submittedName>
        <fullName evidence="3">CRISPR type III-B/RAMP module RAMP protein Cmr6</fullName>
    </submittedName>
</protein>
<sequence length="326" mass="38559">MEIKKIKKIIFNKKTKDYKIEFYNRNPIIKKNKKLKELKENTFQIIKDNKIINNYCFLEDKEIKTISNLNLQINKFPQYKLNLEIDVKNDIEIEETKTQLENIDENINFIKENYKNEYYFLDLNPKLEDKMIIGLGEHSVYETNITLHNIYGVPYIPGSALKGVLRNHIIKKYYINSDTKDSKEIEKNIIKDKFFNDLFGGEKNKGNLIFIDSFPNKNIEIKSDIMVPHHTKYFKNENDFPRDDEDPKIIKFLVVKGGNFKINIGVRNEYKELKIKIDENTGIKNNKEELDKKTYEEFIKNEIKEALEFNGIGAKTSVGYGFFSFD</sequence>
<dbReference type="Pfam" id="PF03787">
    <property type="entry name" value="RAMPs"/>
    <property type="match status" value="1"/>
</dbReference>
<organism evidence="3 4">
    <name type="scientific">Oceanotoga teriensis</name>
    <dbReference type="NCBI Taxonomy" id="515440"/>
    <lineage>
        <taxon>Bacteria</taxon>
        <taxon>Thermotogati</taxon>
        <taxon>Thermotogota</taxon>
        <taxon>Thermotogae</taxon>
        <taxon>Petrotogales</taxon>
        <taxon>Petrotogaceae</taxon>
        <taxon>Oceanotoga</taxon>
    </lineage>
</organism>
<dbReference type="GO" id="GO:0051607">
    <property type="term" value="P:defense response to virus"/>
    <property type="evidence" value="ECO:0007669"/>
    <property type="project" value="UniProtKB-KW"/>
</dbReference>
<dbReference type="InterPro" id="IPR005537">
    <property type="entry name" value="RAMP_III_fam"/>
</dbReference>
<dbReference type="Proteomes" id="UP000245921">
    <property type="component" value="Unassembled WGS sequence"/>
</dbReference>
<dbReference type="InterPro" id="IPR010172">
    <property type="entry name" value="CRISPR-assoc_prot_TM1791"/>
</dbReference>
<gene>
    <name evidence="3" type="ORF">C7380_106145</name>
</gene>
<dbReference type="EMBL" id="QGGI01000006">
    <property type="protein sequence ID" value="PWJ95337.1"/>
    <property type="molecule type" value="Genomic_DNA"/>
</dbReference>
<proteinExistence type="predicted"/>
<feature type="domain" description="CRISPR type III-associated protein" evidence="2">
    <location>
        <begin position="131"/>
        <end position="324"/>
    </location>
</feature>
<comment type="caution">
    <text evidence="3">The sequence shown here is derived from an EMBL/GenBank/DDBJ whole genome shotgun (WGS) entry which is preliminary data.</text>
</comment>
<dbReference type="NCBIfam" id="TIGR01898">
    <property type="entry name" value="cas_TM1791_cmr6"/>
    <property type="match status" value="1"/>
</dbReference>
<evidence type="ECO:0000313" key="3">
    <source>
        <dbReference type="EMBL" id="PWJ95337.1"/>
    </source>
</evidence>
<evidence type="ECO:0000256" key="1">
    <source>
        <dbReference type="ARBA" id="ARBA00023118"/>
    </source>
</evidence>
<keyword evidence="1" id="KW-0051">Antiviral defense</keyword>
<dbReference type="PANTHER" id="PTHR39965">
    <property type="entry name" value="CRISPR SYSTEM CMR SUBUNIT CMR6"/>
    <property type="match status" value="1"/>
</dbReference>
<dbReference type="AlphaFoldDB" id="A0AA45C7F5"/>